<evidence type="ECO:0000256" key="3">
    <source>
        <dbReference type="PROSITE-ProRule" id="PRU00346"/>
    </source>
</evidence>
<dbReference type="Proteomes" id="UP000276634">
    <property type="component" value="Unassembled WGS sequence"/>
</dbReference>
<dbReference type="GO" id="GO:0050667">
    <property type="term" value="P:homocysteine metabolic process"/>
    <property type="evidence" value="ECO:0007669"/>
    <property type="project" value="TreeGrafter"/>
</dbReference>
<evidence type="ECO:0000256" key="1">
    <source>
        <dbReference type="ARBA" id="ARBA00022723"/>
    </source>
</evidence>
<dbReference type="InterPro" id="IPR050554">
    <property type="entry name" value="Met_Synthase/Corrinoid"/>
</dbReference>
<keyword evidence="1" id="KW-0479">Metal-binding</keyword>
<dbReference type="PANTHER" id="PTHR45833:SF1">
    <property type="entry name" value="METHIONINE SYNTHASE"/>
    <property type="match status" value="1"/>
</dbReference>
<dbReference type="GO" id="GO:0005829">
    <property type="term" value="C:cytosol"/>
    <property type="evidence" value="ECO:0007669"/>
    <property type="project" value="TreeGrafter"/>
</dbReference>
<dbReference type="PANTHER" id="PTHR45833">
    <property type="entry name" value="METHIONINE SYNTHASE"/>
    <property type="match status" value="1"/>
</dbReference>
<evidence type="ECO:0000256" key="2">
    <source>
        <dbReference type="ARBA" id="ARBA00023285"/>
    </source>
</evidence>
<dbReference type="GO" id="GO:0046653">
    <property type="term" value="P:tetrahydrofolate metabolic process"/>
    <property type="evidence" value="ECO:0007669"/>
    <property type="project" value="TreeGrafter"/>
</dbReference>
<dbReference type="InterPro" id="IPR037010">
    <property type="entry name" value="VitB12-dep_Met_synth_activ_sf"/>
</dbReference>
<proteinExistence type="predicted"/>
<keyword evidence="6" id="KW-1185">Reference proteome</keyword>
<comment type="caution">
    <text evidence="5">The sequence shown here is derived from an EMBL/GenBank/DDBJ whole genome shotgun (WGS) entry which is preliminary data.</text>
</comment>
<feature type="domain" description="AdoMet activation" evidence="4">
    <location>
        <begin position="1"/>
        <end position="275"/>
    </location>
</feature>
<gene>
    <name evidence="5" type="ORF">EDC57_0676</name>
</gene>
<keyword evidence="3" id="KW-0808">Transferase</keyword>
<dbReference type="RefSeq" id="WP_170165023.1">
    <property type="nucleotide sequence ID" value="NZ_RJVI01000001.1"/>
</dbReference>
<dbReference type="GO" id="GO:0008705">
    <property type="term" value="F:methionine synthase activity"/>
    <property type="evidence" value="ECO:0007669"/>
    <property type="project" value="InterPro"/>
</dbReference>
<organism evidence="5 6">
    <name type="scientific">Inmirania thermothiophila</name>
    <dbReference type="NCBI Taxonomy" id="1750597"/>
    <lineage>
        <taxon>Bacteria</taxon>
        <taxon>Pseudomonadati</taxon>
        <taxon>Pseudomonadota</taxon>
        <taxon>Gammaproteobacteria</taxon>
        <taxon>Chromatiales</taxon>
        <taxon>Ectothiorhodospiraceae</taxon>
        <taxon>Inmirania</taxon>
    </lineage>
</organism>
<dbReference type="GO" id="GO:0046872">
    <property type="term" value="F:metal ion binding"/>
    <property type="evidence" value="ECO:0007669"/>
    <property type="project" value="UniProtKB-KW"/>
</dbReference>
<accession>A0A3N1YAW1</accession>
<dbReference type="PROSITE" id="PS50974">
    <property type="entry name" value="ADOMET_ACTIVATION"/>
    <property type="match status" value="1"/>
</dbReference>
<dbReference type="AlphaFoldDB" id="A0A3N1YAW1"/>
<protein>
    <submittedName>
        <fullName evidence="5">Cobalamin-dependent methionine synthase-like protein</fullName>
    </submittedName>
</protein>
<dbReference type="SUPFAM" id="SSF56507">
    <property type="entry name" value="Methionine synthase activation domain-like"/>
    <property type="match status" value="1"/>
</dbReference>
<name>A0A3N1YAW1_9GAMM</name>
<keyword evidence="2" id="KW-0170">Cobalt</keyword>
<evidence type="ECO:0000313" key="6">
    <source>
        <dbReference type="Proteomes" id="UP000276634"/>
    </source>
</evidence>
<dbReference type="GO" id="GO:0032259">
    <property type="term" value="P:methylation"/>
    <property type="evidence" value="ECO:0007669"/>
    <property type="project" value="UniProtKB-KW"/>
</dbReference>
<keyword evidence="3" id="KW-0489">Methyltransferase</keyword>
<dbReference type="EMBL" id="RJVI01000001">
    <property type="protein sequence ID" value="ROR34772.1"/>
    <property type="molecule type" value="Genomic_DNA"/>
</dbReference>
<dbReference type="Gene3D" id="3.10.196.10">
    <property type="entry name" value="Vitamin B12-dependent methionine synthase, activation domain"/>
    <property type="match status" value="1"/>
</dbReference>
<sequence>MSEEPVRHDNAVPVPPFWGARCIEHVPLRAVLPYLNRTALYKFQWGLKPGGREPEAYRAWLRRVADPVLNRLVAESEGGDILRPQAVYGYFPCQSEGEALIVYDDPEGRVERGRFLFPRQRRGRRLCIADFFRPRASGEMDVVAFQVVTVGQRAADHARALFEADRYQDYLYWHGLNVEATEALAEYVHRLIRAELGFAAEDARDLKAVIKGGYRGARYSFGYPACPDLHQQVLILELLDAARIGVRLGEEDQLWPEESTSAIVVHHPQARYFTV</sequence>
<reference evidence="5 6" key="1">
    <citation type="submission" date="2018-11" db="EMBL/GenBank/DDBJ databases">
        <title>Genomic Encyclopedia of Type Strains, Phase IV (KMG-IV): sequencing the most valuable type-strain genomes for metagenomic binning, comparative biology and taxonomic classification.</title>
        <authorList>
            <person name="Goeker M."/>
        </authorList>
    </citation>
    <scope>NUCLEOTIDE SEQUENCE [LARGE SCALE GENOMIC DNA]</scope>
    <source>
        <strain evidence="5 6">DSM 100275</strain>
    </source>
</reference>
<evidence type="ECO:0000313" key="5">
    <source>
        <dbReference type="EMBL" id="ROR34772.1"/>
    </source>
</evidence>
<dbReference type="InterPro" id="IPR004223">
    <property type="entry name" value="VitB12-dep_Met_synth_activ_dom"/>
</dbReference>
<dbReference type="Pfam" id="PF02965">
    <property type="entry name" value="Met_synt_B12"/>
    <property type="match status" value="1"/>
</dbReference>
<evidence type="ECO:0000259" key="4">
    <source>
        <dbReference type="PROSITE" id="PS50974"/>
    </source>
</evidence>